<dbReference type="OrthoDB" id="667553at2"/>
<dbReference type="EMBL" id="FTOR01000004">
    <property type="protein sequence ID" value="SIT15615.1"/>
    <property type="molecule type" value="Genomic_DNA"/>
</dbReference>
<dbReference type="AlphaFoldDB" id="A0A1N7PYJ3"/>
<proteinExistence type="predicted"/>
<dbReference type="STRING" id="477680.SAMN05421788_104179"/>
<feature type="domain" description="Cyclic nucleotide-binding" evidence="1">
    <location>
        <begin position="60"/>
        <end position="147"/>
    </location>
</feature>
<dbReference type="Proteomes" id="UP000186917">
    <property type="component" value="Unassembled WGS sequence"/>
</dbReference>
<organism evidence="2 3">
    <name type="scientific">Filimonas lacunae</name>
    <dbReference type="NCBI Taxonomy" id="477680"/>
    <lineage>
        <taxon>Bacteria</taxon>
        <taxon>Pseudomonadati</taxon>
        <taxon>Bacteroidota</taxon>
        <taxon>Chitinophagia</taxon>
        <taxon>Chitinophagales</taxon>
        <taxon>Chitinophagaceae</taxon>
        <taxon>Filimonas</taxon>
    </lineage>
</organism>
<evidence type="ECO:0000313" key="2">
    <source>
        <dbReference type="EMBL" id="SIT15615.1"/>
    </source>
</evidence>
<dbReference type="GO" id="GO:0016301">
    <property type="term" value="F:kinase activity"/>
    <property type="evidence" value="ECO:0007669"/>
    <property type="project" value="UniProtKB-KW"/>
</dbReference>
<keyword evidence="3" id="KW-1185">Reference proteome</keyword>
<dbReference type="InterPro" id="IPR014710">
    <property type="entry name" value="RmlC-like_jellyroll"/>
</dbReference>
<dbReference type="Pfam" id="PF00027">
    <property type="entry name" value="cNMP_binding"/>
    <property type="match status" value="1"/>
</dbReference>
<protein>
    <submittedName>
        <fullName evidence="2">cAMP-binding domain of CRP or a regulatory subunit of cAMP-dependent protein kinases</fullName>
    </submittedName>
</protein>
<dbReference type="Gene3D" id="2.60.120.10">
    <property type="entry name" value="Jelly Rolls"/>
    <property type="match status" value="1"/>
</dbReference>
<dbReference type="SUPFAM" id="SSF51206">
    <property type="entry name" value="cAMP-binding domain-like"/>
    <property type="match status" value="1"/>
</dbReference>
<name>A0A1N7PYJ3_9BACT</name>
<evidence type="ECO:0000259" key="1">
    <source>
        <dbReference type="Pfam" id="PF00027"/>
    </source>
</evidence>
<accession>A0A1N7PYJ3</accession>
<evidence type="ECO:0000313" key="3">
    <source>
        <dbReference type="Proteomes" id="UP000186917"/>
    </source>
</evidence>
<dbReference type="InterPro" id="IPR000595">
    <property type="entry name" value="cNMP-bd_dom"/>
</dbReference>
<keyword evidence="2" id="KW-0808">Transferase</keyword>
<keyword evidence="2" id="KW-0418">Kinase</keyword>
<gene>
    <name evidence="2" type="ORF">SAMN05421788_104179</name>
</gene>
<sequence length="224" mass="25721">MHCSLSFYCGYKSILLPEICPKFDNIETKYTNMAVLETCINALDILKEDAEVFLSEFTKVHLKKNDVFVERGKVCDKIGVVEKGLMKVVFDKNGQEVVFGFAFENNFVSDYYSFITKGVSDKAIICIEDTELYVITKQRLWEIAREHAFLSGMSRKVNEQLFLKMHDRLKSLLLDSPAQRYQQMIEDSQGLVNKVPQYLIASYLNVQPETISRIRKKISSGSLS</sequence>
<reference evidence="3" key="1">
    <citation type="submission" date="2017-01" db="EMBL/GenBank/DDBJ databases">
        <authorList>
            <person name="Varghese N."/>
            <person name="Submissions S."/>
        </authorList>
    </citation>
    <scope>NUCLEOTIDE SEQUENCE [LARGE SCALE GENOMIC DNA]</scope>
    <source>
        <strain evidence="3">DSM 21054</strain>
    </source>
</reference>
<dbReference type="InterPro" id="IPR018490">
    <property type="entry name" value="cNMP-bd_dom_sf"/>
</dbReference>